<dbReference type="AlphaFoldDB" id="A0A2P5BPH3"/>
<accession>A0A2P5BPH3</accession>
<dbReference type="Gene3D" id="3.40.50.1820">
    <property type="entry name" value="alpha/beta hydrolase"/>
    <property type="match status" value="1"/>
</dbReference>
<evidence type="ECO:0000259" key="2">
    <source>
        <dbReference type="Pfam" id="PF12697"/>
    </source>
</evidence>
<dbReference type="FunFam" id="3.40.50.1820:FF:000025">
    <property type="entry name" value="putative methylesterase 11, chloroplastic"/>
    <property type="match status" value="1"/>
</dbReference>
<evidence type="ECO:0000313" key="3">
    <source>
        <dbReference type="EMBL" id="PON50708.1"/>
    </source>
</evidence>
<dbReference type="GO" id="GO:0080032">
    <property type="term" value="F:methyl jasmonate esterase activity"/>
    <property type="evidence" value="ECO:0007669"/>
    <property type="project" value="TreeGrafter"/>
</dbReference>
<proteinExistence type="predicted"/>
<reference evidence="4" key="1">
    <citation type="submission" date="2016-06" db="EMBL/GenBank/DDBJ databases">
        <title>Parallel loss of symbiosis genes in relatives of nitrogen-fixing non-legume Parasponia.</title>
        <authorList>
            <person name="Van Velzen R."/>
            <person name="Holmer R."/>
            <person name="Bu F."/>
            <person name="Rutten L."/>
            <person name="Van Zeijl A."/>
            <person name="Liu W."/>
            <person name="Santuari L."/>
            <person name="Cao Q."/>
            <person name="Sharma T."/>
            <person name="Shen D."/>
            <person name="Roswanjaya Y."/>
            <person name="Wardhani T."/>
            <person name="Kalhor M.S."/>
            <person name="Jansen J."/>
            <person name="Van den Hoogen J."/>
            <person name="Gungor B."/>
            <person name="Hartog M."/>
            <person name="Hontelez J."/>
            <person name="Verver J."/>
            <person name="Yang W.-C."/>
            <person name="Schijlen E."/>
            <person name="Repin R."/>
            <person name="Schilthuizen M."/>
            <person name="Schranz E."/>
            <person name="Heidstra R."/>
            <person name="Miyata K."/>
            <person name="Fedorova E."/>
            <person name="Kohlen W."/>
            <person name="Bisseling T."/>
            <person name="Smit S."/>
            <person name="Geurts R."/>
        </authorList>
    </citation>
    <scope>NUCLEOTIDE SEQUENCE [LARGE SCALE GENOMIC DNA]</scope>
    <source>
        <strain evidence="4">cv. RG33-2</strain>
    </source>
</reference>
<dbReference type="SUPFAM" id="SSF53474">
    <property type="entry name" value="alpha/beta-Hydrolases"/>
    <property type="match status" value="1"/>
</dbReference>
<comment type="caution">
    <text evidence="3">The sequence shown here is derived from an EMBL/GenBank/DDBJ whole genome shotgun (WGS) entry which is preliminary data.</text>
</comment>
<feature type="domain" description="AB hydrolase-1" evidence="2">
    <location>
        <begin position="15"/>
        <end position="254"/>
    </location>
</feature>
<dbReference type="InParanoid" id="A0A2P5BPH3"/>
<sequence length="267" mass="29549">MSKSASSSKHEQLHFVLVHGAGHGAWCWYKIRTLLEGSGYKVTCLDLKCSGIEPTDFNTVFTFAEYNEPLTTFMSSLPTNEKVVLVGHSAGGRSVTSILREFPDKLHMAIYVTAVMVNTGNLTSMDDEDGNNYLELGDADAYELIYGLGPDQPPTGIMVKPELRRIVLYNLSPIEDSTLASMLLRPAPARALRSVRLVEGRGAESVPRVFIKTLKDKLFRPEKQESMIKQWPPSKVFTTESDHCPFFSTPDALFGLLVEAVASIKCD</sequence>
<dbReference type="InterPro" id="IPR000073">
    <property type="entry name" value="AB_hydrolase_1"/>
</dbReference>
<dbReference type="InterPro" id="IPR045889">
    <property type="entry name" value="MES/HNL"/>
</dbReference>
<dbReference type="InterPro" id="IPR029058">
    <property type="entry name" value="AB_hydrolase_fold"/>
</dbReference>
<dbReference type="GO" id="GO:0080031">
    <property type="term" value="F:methyl salicylate esterase activity"/>
    <property type="evidence" value="ECO:0007669"/>
    <property type="project" value="TreeGrafter"/>
</dbReference>
<keyword evidence="1" id="KW-0378">Hydrolase</keyword>
<dbReference type="GO" id="GO:0080030">
    <property type="term" value="F:methyl indole-3-acetate esterase activity"/>
    <property type="evidence" value="ECO:0007669"/>
    <property type="project" value="TreeGrafter"/>
</dbReference>
<dbReference type="STRING" id="63057.A0A2P5BPH3"/>
<protein>
    <submittedName>
        <fullName evidence="3">Methyl esterase</fullName>
    </submittedName>
</protein>
<gene>
    <name evidence="3" type="primary">TorMES18</name>
    <name evidence="3" type="ORF">TorRG33x02_313370</name>
</gene>
<dbReference type="PANTHER" id="PTHR10992:SF1032">
    <property type="entry name" value="METHYLESTERASE 17"/>
    <property type="match status" value="1"/>
</dbReference>
<dbReference type="Pfam" id="PF12697">
    <property type="entry name" value="Abhydrolase_6"/>
    <property type="match status" value="1"/>
</dbReference>
<dbReference type="GO" id="GO:0009694">
    <property type="term" value="P:jasmonic acid metabolic process"/>
    <property type="evidence" value="ECO:0007669"/>
    <property type="project" value="TreeGrafter"/>
</dbReference>
<name>A0A2P5BPH3_TREOI</name>
<dbReference type="EMBL" id="JXTC01000483">
    <property type="protein sequence ID" value="PON50708.1"/>
    <property type="molecule type" value="Genomic_DNA"/>
</dbReference>
<dbReference type="PANTHER" id="PTHR10992">
    <property type="entry name" value="METHYLESTERASE FAMILY MEMBER"/>
    <property type="match status" value="1"/>
</dbReference>
<organism evidence="3 4">
    <name type="scientific">Trema orientale</name>
    <name type="common">Charcoal tree</name>
    <name type="synonym">Celtis orientalis</name>
    <dbReference type="NCBI Taxonomy" id="63057"/>
    <lineage>
        <taxon>Eukaryota</taxon>
        <taxon>Viridiplantae</taxon>
        <taxon>Streptophyta</taxon>
        <taxon>Embryophyta</taxon>
        <taxon>Tracheophyta</taxon>
        <taxon>Spermatophyta</taxon>
        <taxon>Magnoliopsida</taxon>
        <taxon>eudicotyledons</taxon>
        <taxon>Gunneridae</taxon>
        <taxon>Pentapetalae</taxon>
        <taxon>rosids</taxon>
        <taxon>fabids</taxon>
        <taxon>Rosales</taxon>
        <taxon>Cannabaceae</taxon>
        <taxon>Trema</taxon>
    </lineage>
</organism>
<dbReference type="GO" id="GO:0009696">
    <property type="term" value="P:salicylic acid metabolic process"/>
    <property type="evidence" value="ECO:0007669"/>
    <property type="project" value="TreeGrafter"/>
</dbReference>
<evidence type="ECO:0000313" key="4">
    <source>
        <dbReference type="Proteomes" id="UP000237000"/>
    </source>
</evidence>
<dbReference type="OrthoDB" id="1263307at2759"/>
<evidence type="ECO:0000256" key="1">
    <source>
        <dbReference type="ARBA" id="ARBA00022801"/>
    </source>
</evidence>
<dbReference type="Proteomes" id="UP000237000">
    <property type="component" value="Unassembled WGS sequence"/>
</dbReference>
<keyword evidence="4" id="KW-1185">Reference proteome</keyword>